<evidence type="ECO:0000259" key="1">
    <source>
        <dbReference type="PROSITE" id="PS51658"/>
    </source>
</evidence>
<dbReference type="InterPro" id="IPR036104">
    <property type="entry name" value="BFN_sf"/>
</dbReference>
<dbReference type="Proteomes" id="UP000605201">
    <property type="component" value="Unassembled WGS sequence"/>
</dbReference>
<evidence type="ECO:0000313" key="2">
    <source>
        <dbReference type="EMBL" id="MBC8434566.1"/>
    </source>
</evidence>
<dbReference type="EMBL" id="JACNIG010000461">
    <property type="protein sequence ID" value="MBC8434566.1"/>
    <property type="molecule type" value="Genomic_DNA"/>
</dbReference>
<dbReference type="PROSITE" id="PS51658">
    <property type="entry name" value="BFN"/>
    <property type="match status" value="1"/>
</dbReference>
<dbReference type="PANTHER" id="PTHR15160:SF1">
    <property type="entry name" value="VON HIPPEL-LINDAU DISEASE TUMOR SUPPRESSOR"/>
    <property type="match status" value="1"/>
</dbReference>
<dbReference type="PANTHER" id="PTHR15160">
    <property type="entry name" value="VON HIPPEL-LINDAU PROTEIN"/>
    <property type="match status" value="1"/>
</dbReference>
<dbReference type="AlphaFoldDB" id="A0A8J6NV28"/>
<organism evidence="2 3">
    <name type="scientific">Candidatus Desulfatibia vada</name>
    <dbReference type="NCBI Taxonomy" id="2841696"/>
    <lineage>
        <taxon>Bacteria</taxon>
        <taxon>Pseudomonadati</taxon>
        <taxon>Thermodesulfobacteriota</taxon>
        <taxon>Desulfobacteria</taxon>
        <taxon>Desulfobacterales</taxon>
        <taxon>Desulfobacterales incertae sedis</taxon>
        <taxon>Candidatus Desulfatibia</taxon>
    </lineage>
</organism>
<name>A0A8J6NV28_9BACT</name>
<dbReference type="Gene3D" id="3.10.690.10">
    <property type="entry name" value="Bifunctional nuclease domain"/>
    <property type="match status" value="1"/>
</dbReference>
<dbReference type="Pfam" id="PF02577">
    <property type="entry name" value="BFN_dom"/>
    <property type="match status" value="1"/>
</dbReference>
<dbReference type="SUPFAM" id="SSF103256">
    <property type="entry name" value="Hypothetical protein TM0160"/>
    <property type="match status" value="1"/>
</dbReference>
<dbReference type="GO" id="GO:0004518">
    <property type="term" value="F:nuclease activity"/>
    <property type="evidence" value="ECO:0007669"/>
    <property type="project" value="InterPro"/>
</dbReference>
<gene>
    <name evidence="2" type="ORF">H8D96_21870</name>
</gene>
<feature type="domain" description="BFN" evidence="1">
    <location>
        <begin position="2"/>
        <end position="133"/>
    </location>
</feature>
<comment type="caution">
    <text evidence="2">The sequence shown here is derived from an EMBL/GenBank/DDBJ whole genome shotgun (WGS) entry which is preliminary data.</text>
</comment>
<sequence>MYTPMTISGLTVDPITNSPIVILKEVDGDGTLPIWIGLLEATAIASELEGVRFSRPMTHDLLKNMMDMINIEVSKVEVCDLRDNTYYALIHFKFDGKEMAIDARPSDAIALSLRLKTPIFVAKEVINKSSQIDLKAEPQDKSEKGKKWQEILESLNQEDFGKYKM</sequence>
<reference evidence="2 3" key="1">
    <citation type="submission" date="2020-08" db="EMBL/GenBank/DDBJ databases">
        <title>Bridging the membrane lipid divide: bacteria of the FCB group superphylum have the potential to synthesize archaeal ether lipids.</title>
        <authorList>
            <person name="Villanueva L."/>
            <person name="Von Meijenfeldt F.A.B."/>
            <person name="Westbye A.B."/>
            <person name="Yadav S."/>
            <person name="Hopmans E.C."/>
            <person name="Dutilh B.E."/>
            <person name="Sinninghe Damste J.S."/>
        </authorList>
    </citation>
    <scope>NUCLEOTIDE SEQUENCE [LARGE SCALE GENOMIC DNA]</scope>
    <source>
        <strain evidence="2">NIOZ-UU17</strain>
    </source>
</reference>
<dbReference type="InterPro" id="IPR003729">
    <property type="entry name" value="Bi_nuclease_dom"/>
</dbReference>
<protein>
    <submittedName>
        <fullName evidence="2">Bifunctional nuclease family protein</fullName>
    </submittedName>
</protein>
<evidence type="ECO:0000313" key="3">
    <source>
        <dbReference type="Proteomes" id="UP000605201"/>
    </source>
</evidence>
<proteinExistence type="predicted"/>
<accession>A0A8J6NV28</accession>